<organism evidence="2 3">
    <name type="scientific">Candidatus Lokiarchaeum ossiferum</name>
    <dbReference type="NCBI Taxonomy" id="2951803"/>
    <lineage>
        <taxon>Archaea</taxon>
        <taxon>Promethearchaeati</taxon>
        <taxon>Promethearchaeota</taxon>
        <taxon>Promethearchaeia</taxon>
        <taxon>Promethearchaeales</taxon>
        <taxon>Promethearchaeaceae</taxon>
        <taxon>Candidatus Lokiarchaeum</taxon>
    </lineage>
</organism>
<keyword evidence="3" id="KW-1185">Reference proteome</keyword>
<protein>
    <recommendedName>
        <fullName evidence="1">Sm domain-containing protein</fullName>
    </recommendedName>
</protein>
<dbReference type="PROSITE" id="PS52002">
    <property type="entry name" value="SM"/>
    <property type="match status" value="1"/>
</dbReference>
<dbReference type="InterPro" id="IPR001163">
    <property type="entry name" value="Sm_dom_euk/arc"/>
</dbReference>
<reference evidence="2" key="1">
    <citation type="submission" date="2022-09" db="EMBL/GenBank/DDBJ databases">
        <title>Actin cytoskeleton and complex cell architecture in an #Asgard archaeon.</title>
        <authorList>
            <person name="Ponce Toledo R.I."/>
            <person name="Schleper C."/>
            <person name="Rodrigues Oliveira T."/>
            <person name="Wollweber F."/>
            <person name="Xu J."/>
            <person name="Rittmann S."/>
            <person name="Klingl A."/>
            <person name="Pilhofer M."/>
        </authorList>
    </citation>
    <scope>NUCLEOTIDE SEQUENCE</scope>
    <source>
        <strain evidence="2">B-35</strain>
    </source>
</reference>
<dbReference type="InterPro" id="IPR047575">
    <property type="entry name" value="Sm"/>
</dbReference>
<dbReference type="EMBL" id="CP104013">
    <property type="protein sequence ID" value="UYP47840.1"/>
    <property type="molecule type" value="Genomic_DNA"/>
</dbReference>
<dbReference type="Gene3D" id="2.30.30.100">
    <property type="match status" value="1"/>
</dbReference>
<dbReference type="InterPro" id="IPR010920">
    <property type="entry name" value="LSM_dom_sf"/>
</dbReference>
<name>A0ABY6HWP8_9ARCH</name>
<dbReference type="Proteomes" id="UP001208689">
    <property type="component" value="Chromosome"/>
</dbReference>
<accession>A0ABY6HWP8</accession>
<dbReference type="SUPFAM" id="SSF50182">
    <property type="entry name" value="Sm-like ribonucleoproteins"/>
    <property type="match status" value="1"/>
</dbReference>
<sequence>MRNPSLRLNLKNMLDKEVTVKIRLYRTFLKGTLASFDQYSNVLLENAIEYKQDEESGNLVEHEKYSGPILLRGDSIIALSSVI</sequence>
<evidence type="ECO:0000313" key="2">
    <source>
        <dbReference type="EMBL" id="UYP47840.1"/>
    </source>
</evidence>
<proteinExistence type="predicted"/>
<dbReference type="SMART" id="SM00651">
    <property type="entry name" value="Sm"/>
    <property type="match status" value="1"/>
</dbReference>
<gene>
    <name evidence="2" type="ORF">NEF87_004125</name>
</gene>
<evidence type="ECO:0000259" key="1">
    <source>
        <dbReference type="PROSITE" id="PS52002"/>
    </source>
</evidence>
<dbReference type="Pfam" id="PF01423">
    <property type="entry name" value="LSM"/>
    <property type="match status" value="1"/>
</dbReference>
<evidence type="ECO:0000313" key="3">
    <source>
        <dbReference type="Proteomes" id="UP001208689"/>
    </source>
</evidence>
<feature type="domain" description="Sm" evidence="1">
    <location>
        <begin position="5"/>
        <end position="83"/>
    </location>
</feature>